<dbReference type="PANTHER" id="PTHR47331:SF1">
    <property type="entry name" value="GAG-LIKE PROTEIN"/>
    <property type="match status" value="1"/>
</dbReference>
<proteinExistence type="predicted"/>
<dbReference type="PROSITE" id="PS50994">
    <property type="entry name" value="INTEGRASE"/>
    <property type="match status" value="1"/>
</dbReference>
<sequence length="135" mass="15179">MAPLPEQRLTPFLRPFTNVGVDYLGPIDIINARRHEKRYVAVFTCLVTRAVHLEVAYSLSTESCIMAIKRFVCRRGPPADIYSDNGTNFQGASNELKRQMKELNLTCAATFTDTHTKWIFNPPSAPHLGTTGPKR</sequence>
<dbReference type="GO" id="GO:0015074">
    <property type="term" value="P:DNA integration"/>
    <property type="evidence" value="ECO:0007669"/>
    <property type="project" value="InterPro"/>
</dbReference>
<dbReference type="GO" id="GO:0003676">
    <property type="term" value="F:nucleic acid binding"/>
    <property type="evidence" value="ECO:0007669"/>
    <property type="project" value="InterPro"/>
</dbReference>
<dbReference type="VEuPathDB" id="VectorBase:AGAMI1_012963"/>
<dbReference type="InterPro" id="IPR036397">
    <property type="entry name" value="RNaseH_sf"/>
</dbReference>
<dbReference type="InterPro" id="IPR012337">
    <property type="entry name" value="RNaseH-like_sf"/>
</dbReference>
<evidence type="ECO:0000259" key="1">
    <source>
        <dbReference type="PROSITE" id="PS50994"/>
    </source>
</evidence>
<evidence type="ECO:0000313" key="2">
    <source>
        <dbReference type="EMBL" id="CFW94622.1"/>
    </source>
</evidence>
<organism evidence="2">
    <name type="scientific">Anopheles gambiae</name>
    <name type="common">African malaria mosquito</name>
    <dbReference type="NCBI Taxonomy" id="7165"/>
    <lineage>
        <taxon>Eukaryota</taxon>
        <taxon>Metazoa</taxon>
        <taxon>Ecdysozoa</taxon>
        <taxon>Arthropoda</taxon>
        <taxon>Hexapoda</taxon>
        <taxon>Insecta</taxon>
        <taxon>Pterygota</taxon>
        <taxon>Neoptera</taxon>
        <taxon>Endopterygota</taxon>
        <taxon>Diptera</taxon>
        <taxon>Nematocera</taxon>
        <taxon>Culicoidea</taxon>
        <taxon>Culicidae</taxon>
        <taxon>Anophelinae</taxon>
        <taxon>Anopheles</taxon>
    </lineage>
</organism>
<accession>A0A0E4C795</accession>
<protein>
    <recommendedName>
        <fullName evidence="1">Integrase catalytic domain-containing protein</fullName>
    </recommendedName>
</protein>
<feature type="domain" description="Integrase catalytic" evidence="1">
    <location>
        <begin position="11"/>
        <end position="105"/>
    </location>
</feature>
<dbReference type="PANTHER" id="PTHR47331">
    <property type="entry name" value="PHD-TYPE DOMAIN-CONTAINING PROTEIN"/>
    <property type="match status" value="1"/>
</dbReference>
<dbReference type="AlphaFoldDB" id="A0A0E4C795"/>
<dbReference type="InterPro" id="IPR001584">
    <property type="entry name" value="Integrase_cat-core"/>
</dbReference>
<reference evidence="2" key="1">
    <citation type="submission" date="2015-03" db="EMBL/GenBank/DDBJ databases">
        <title>Long non-coding RNA discovery across the genus Anopheles reveals conserved secondary structures within and beyond the Gambiae complex.</title>
        <authorList>
            <person name="Jenkins A."/>
            <person name="Waterhouse R."/>
            <person name="Muskavitch M."/>
        </authorList>
    </citation>
    <scope>NUCLEOTIDE SEQUENCE</scope>
    <source>
        <tissue evidence="2">Whole body</tissue>
    </source>
</reference>
<dbReference type="VEuPathDB" id="VectorBase:AGAP029438"/>
<name>A0A0E4C795_ANOGA</name>
<dbReference type="EMBL" id="HACL01000328">
    <property type="protein sequence ID" value="CFW94622.1"/>
    <property type="molecule type" value="Transcribed_RNA"/>
</dbReference>
<dbReference type="Gene3D" id="3.30.420.10">
    <property type="entry name" value="Ribonuclease H-like superfamily/Ribonuclease H"/>
    <property type="match status" value="1"/>
</dbReference>
<dbReference type="SUPFAM" id="SSF53098">
    <property type="entry name" value="Ribonuclease H-like"/>
    <property type="match status" value="1"/>
</dbReference>